<dbReference type="VEuPathDB" id="FungiDB:CPAG_00947"/>
<name>A0A0J6F5P6_COCPO</name>
<accession>A0A0J6F5P6</accession>
<reference evidence="1 2" key="1">
    <citation type="submission" date="2007-06" db="EMBL/GenBank/DDBJ databases">
        <title>The Genome Sequence of Coccidioides posadasii RMSCC_3488.</title>
        <authorList>
            <consortium name="Coccidioides Genome Resources Consortium"/>
            <consortium name="The Broad Institute Genome Sequencing Platform"/>
            <person name="Henn M.R."/>
            <person name="Sykes S."/>
            <person name="Young S."/>
            <person name="Jaffe D."/>
            <person name="Berlin A."/>
            <person name="Alvarez P."/>
            <person name="Butler J."/>
            <person name="Gnerre S."/>
            <person name="Grabherr M."/>
            <person name="Mauceli E."/>
            <person name="Brockman W."/>
            <person name="Kodira C."/>
            <person name="Alvarado L."/>
            <person name="Zeng Q."/>
            <person name="Crawford M."/>
            <person name="Antoine C."/>
            <person name="Devon K."/>
            <person name="Galgiani J."/>
            <person name="Orsborn K."/>
            <person name="Lewis M.L."/>
            <person name="Nusbaum C."/>
            <person name="Galagan J."/>
            <person name="Birren B."/>
        </authorList>
    </citation>
    <scope>NUCLEOTIDE SEQUENCE [LARGE SCALE GENOMIC DNA]</scope>
    <source>
        <strain evidence="1 2">RMSCC 3488</strain>
    </source>
</reference>
<organism evidence="1 2">
    <name type="scientific">Coccidioides posadasii RMSCC 3488</name>
    <dbReference type="NCBI Taxonomy" id="454284"/>
    <lineage>
        <taxon>Eukaryota</taxon>
        <taxon>Fungi</taxon>
        <taxon>Dikarya</taxon>
        <taxon>Ascomycota</taxon>
        <taxon>Pezizomycotina</taxon>
        <taxon>Eurotiomycetes</taxon>
        <taxon>Eurotiomycetidae</taxon>
        <taxon>Onygenales</taxon>
        <taxon>Onygenaceae</taxon>
        <taxon>Coccidioides</taxon>
    </lineage>
</organism>
<evidence type="ECO:0000313" key="2">
    <source>
        <dbReference type="Proteomes" id="UP000054567"/>
    </source>
</evidence>
<evidence type="ECO:0000313" key="1">
    <source>
        <dbReference type="EMBL" id="KMM64595.1"/>
    </source>
</evidence>
<protein>
    <submittedName>
        <fullName evidence="1">Uncharacterized protein</fullName>
    </submittedName>
</protein>
<dbReference type="AlphaFoldDB" id="A0A0J6F5P6"/>
<gene>
    <name evidence="1" type="ORF">CPAG_00947</name>
</gene>
<dbReference type="Proteomes" id="UP000054567">
    <property type="component" value="Unassembled WGS sequence"/>
</dbReference>
<reference evidence="2" key="2">
    <citation type="journal article" date="2009" name="Genome Res.">
        <title>Comparative genomic analyses of the human fungal pathogens Coccidioides and their relatives.</title>
        <authorList>
            <person name="Sharpton T.J."/>
            <person name="Stajich J.E."/>
            <person name="Rounsley S.D."/>
            <person name="Gardner M.J."/>
            <person name="Wortman J.R."/>
            <person name="Jordar V.S."/>
            <person name="Maiti R."/>
            <person name="Kodira C.D."/>
            <person name="Neafsey D.E."/>
            <person name="Zeng Q."/>
            <person name="Hung C.-Y."/>
            <person name="McMahan C."/>
            <person name="Muszewska A."/>
            <person name="Grynberg M."/>
            <person name="Mandel M.A."/>
            <person name="Kellner E.M."/>
            <person name="Barker B.M."/>
            <person name="Galgiani J.N."/>
            <person name="Orbach M.J."/>
            <person name="Kirkland T.N."/>
            <person name="Cole G.T."/>
            <person name="Henn M.R."/>
            <person name="Birren B.W."/>
            <person name="Taylor J.W."/>
        </authorList>
    </citation>
    <scope>NUCLEOTIDE SEQUENCE [LARGE SCALE GENOMIC DNA]</scope>
    <source>
        <strain evidence="2">RMSCC 3488</strain>
    </source>
</reference>
<sequence length="109" mass="11693">MLTRRNELRSRPAAMPVAALLNMLLGQAVERPSLGQKSIFEIHQIFGGGGGGGGKVVSGQRMRKPDSFDLPSNLVSGNTPLWSWPPLTIRDGDSLHQQHLAGVVQAKSP</sequence>
<proteinExistence type="predicted"/>
<dbReference type="EMBL" id="DS268109">
    <property type="protein sequence ID" value="KMM64595.1"/>
    <property type="molecule type" value="Genomic_DNA"/>
</dbReference>
<reference evidence="2" key="3">
    <citation type="journal article" date="2010" name="Genome Res.">
        <title>Population genomic sequencing of Coccidioides fungi reveals recent hybridization and transposon control.</title>
        <authorList>
            <person name="Neafsey D.E."/>
            <person name="Barker B.M."/>
            <person name="Sharpton T.J."/>
            <person name="Stajich J.E."/>
            <person name="Park D.J."/>
            <person name="Whiston E."/>
            <person name="Hung C.-Y."/>
            <person name="McMahan C."/>
            <person name="White J."/>
            <person name="Sykes S."/>
            <person name="Heiman D."/>
            <person name="Young S."/>
            <person name="Zeng Q."/>
            <person name="Abouelleil A."/>
            <person name="Aftuck L."/>
            <person name="Bessette D."/>
            <person name="Brown A."/>
            <person name="FitzGerald M."/>
            <person name="Lui A."/>
            <person name="Macdonald J.P."/>
            <person name="Priest M."/>
            <person name="Orbach M.J."/>
            <person name="Galgiani J.N."/>
            <person name="Kirkland T.N."/>
            <person name="Cole G.T."/>
            <person name="Birren B.W."/>
            <person name="Henn M.R."/>
            <person name="Taylor J.W."/>
            <person name="Rounsley S.D."/>
        </authorList>
    </citation>
    <scope>NUCLEOTIDE SEQUENCE [LARGE SCALE GENOMIC DNA]</scope>
    <source>
        <strain evidence="2">RMSCC 3488</strain>
    </source>
</reference>